<evidence type="ECO:0000256" key="1">
    <source>
        <dbReference type="ARBA" id="ARBA00005771"/>
    </source>
</evidence>
<feature type="domain" description="Sulfotransferase" evidence="4">
    <location>
        <begin position="69"/>
        <end position="342"/>
    </location>
</feature>
<dbReference type="AlphaFoldDB" id="A0ABC9BV84"/>
<evidence type="ECO:0000256" key="3">
    <source>
        <dbReference type="RuleBase" id="RU361155"/>
    </source>
</evidence>
<dbReference type="InterPro" id="IPR000863">
    <property type="entry name" value="Sulfotransferase_dom"/>
</dbReference>
<proteinExistence type="inferred from homology"/>
<protein>
    <recommendedName>
        <fullName evidence="3">Sulfotransferase</fullName>
        <ecNumber evidence="3">2.8.2.-</ecNumber>
    </recommendedName>
</protein>
<dbReference type="GO" id="GO:0016740">
    <property type="term" value="F:transferase activity"/>
    <property type="evidence" value="ECO:0007669"/>
    <property type="project" value="UniProtKB-KW"/>
</dbReference>
<evidence type="ECO:0000259" key="4">
    <source>
        <dbReference type="Pfam" id="PF00685"/>
    </source>
</evidence>
<dbReference type="Pfam" id="PF00685">
    <property type="entry name" value="Sulfotransfer_1"/>
    <property type="match status" value="1"/>
</dbReference>
<comment type="similarity">
    <text evidence="1 3">Belongs to the sulfotransferase 1 family.</text>
</comment>
<dbReference type="SUPFAM" id="SSF52540">
    <property type="entry name" value="P-loop containing nucleoside triphosphate hydrolases"/>
    <property type="match status" value="1"/>
</dbReference>
<dbReference type="InterPro" id="IPR027417">
    <property type="entry name" value="P-loop_NTPase"/>
</dbReference>
<evidence type="ECO:0000313" key="5">
    <source>
        <dbReference type="EMBL" id="CAL5005318.1"/>
    </source>
</evidence>
<organism evidence="5 6">
    <name type="scientific">Urochloa decumbens</name>
    <dbReference type="NCBI Taxonomy" id="240449"/>
    <lineage>
        <taxon>Eukaryota</taxon>
        <taxon>Viridiplantae</taxon>
        <taxon>Streptophyta</taxon>
        <taxon>Embryophyta</taxon>
        <taxon>Tracheophyta</taxon>
        <taxon>Spermatophyta</taxon>
        <taxon>Magnoliopsida</taxon>
        <taxon>Liliopsida</taxon>
        <taxon>Poales</taxon>
        <taxon>Poaceae</taxon>
        <taxon>PACMAD clade</taxon>
        <taxon>Panicoideae</taxon>
        <taxon>Panicodae</taxon>
        <taxon>Paniceae</taxon>
        <taxon>Melinidinae</taxon>
        <taxon>Urochloa</taxon>
    </lineage>
</organism>
<dbReference type="PANTHER" id="PTHR11783">
    <property type="entry name" value="SULFOTRANSFERASE SULT"/>
    <property type="match status" value="1"/>
</dbReference>
<keyword evidence="6" id="KW-1185">Reference proteome</keyword>
<evidence type="ECO:0000256" key="2">
    <source>
        <dbReference type="ARBA" id="ARBA00022679"/>
    </source>
</evidence>
<reference evidence="5 6" key="2">
    <citation type="submission" date="2024-10" db="EMBL/GenBank/DDBJ databases">
        <authorList>
            <person name="Ryan C."/>
        </authorList>
    </citation>
    <scope>NUCLEOTIDE SEQUENCE [LARGE SCALE GENOMIC DNA]</scope>
</reference>
<keyword evidence="2 3" id="KW-0808">Transferase</keyword>
<name>A0ABC9BV84_9POAL</name>
<dbReference type="EMBL" id="OZ075137">
    <property type="protein sequence ID" value="CAL5005318.1"/>
    <property type="molecule type" value="Genomic_DNA"/>
</dbReference>
<dbReference type="Gene3D" id="3.40.50.300">
    <property type="entry name" value="P-loop containing nucleotide triphosphate hydrolases"/>
    <property type="match status" value="1"/>
</dbReference>
<evidence type="ECO:0000313" key="6">
    <source>
        <dbReference type="Proteomes" id="UP001497457"/>
    </source>
</evidence>
<dbReference type="EC" id="2.8.2.-" evidence="3"/>
<gene>
    <name evidence="5" type="ORF">URODEC1_LOCUS67387</name>
</gene>
<dbReference type="Proteomes" id="UP001497457">
    <property type="component" value="Chromosome 27b"/>
</dbReference>
<accession>A0ABC9BV84</accession>
<sequence length="344" mass="38237">MAADAPQQVEKKLEQSVSEEGETYSSLLTSTLPTTQDWATPLFRLQGCWLTRQCVESVRLVDAQFKPRPDDLLLATYPKSAVQSLDQSGTTWLKALAFTILNRSRRHPVVFTGAGAGDNGHPLLSHNPHDLVPFLEMPDRALNPVAELEALPSPRLLCTHLPAALLPPATLGLGCRVVYLCRDPKDVLVSLWYHMRSMPVLQLQDSFQFTNAFDLFCEGVSLFGPVWEHCLGYWKGSLEPSNNVLFFKYDEMMAQAEKHVKTLAGFLGVPSFTADEESGGAVEGVVRLCSFHNLKNLPVNSDGVVADRIGALPTKNSMFFRKGKVVDWENHLTQEMAHKLDSHH</sequence>
<reference evidence="6" key="1">
    <citation type="submission" date="2024-06" db="EMBL/GenBank/DDBJ databases">
        <authorList>
            <person name="Ryan C."/>
        </authorList>
    </citation>
    <scope>NUCLEOTIDE SEQUENCE [LARGE SCALE GENOMIC DNA]</scope>
</reference>